<evidence type="ECO:0000313" key="8">
    <source>
        <dbReference type="Proteomes" id="UP000612282"/>
    </source>
</evidence>
<keyword evidence="1" id="KW-0678">Repressor</keyword>
<dbReference type="PANTHER" id="PTHR35401:SF1">
    <property type="entry name" value="CYTOPLASMIC PROTEIN"/>
    <property type="match status" value="1"/>
</dbReference>
<dbReference type="Pfam" id="PF08681">
    <property type="entry name" value="TacA1"/>
    <property type="match status" value="1"/>
</dbReference>
<keyword evidence="4" id="KW-0238">DNA-binding</keyword>
<keyword evidence="8" id="KW-1185">Reference proteome</keyword>
<evidence type="ECO:0000256" key="6">
    <source>
        <dbReference type="ARBA" id="ARBA00049988"/>
    </source>
</evidence>
<dbReference type="InterPro" id="IPR010985">
    <property type="entry name" value="Ribbon_hlx_hlx"/>
</dbReference>
<comment type="similarity">
    <text evidence="6">Belongs to the TacA antitoxin family.</text>
</comment>
<evidence type="ECO:0000256" key="1">
    <source>
        <dbReference type="ARBA" id="ARBA00022491"/>
    </source>
</evidence>
<dbReference type="EMBL" id="BOMG01000007">
    <property type="protein sequence ID" value="GID51972.1"/>
    <property type="molecule type" value="Genomic_DNA"/>
</dbReference>
<evidence type="ECO:0000256" key="3">
    <source>
        <dbReference type="ARBA" id="ARBA00023015"/>
    </source>
</evidence>
<dbReference type="Proteomes" id="UP000612282">
    <property type="component" value="Unassembled WGS sequence"/>
</dbReference>
<organism evidence="7 8">
    <name type="scientific">Actinoplanes couchii</name>
    <dbReference type="NCBI Taxonomy" id="403638"/>
    <lineage>
        <taxon>Bacteria</taxon>
        <taxon>Bacillati</taxon>
        <taxon>Actinomycetota</taxon>
        <taxon>Actinomycetes</taxon>
        <taxon>Micromonosporales</taxon>
        <taxon>Micromonosporaceae</taxon>
        <taxon>Actinoplanes</taxon>
    </lineage>
</organism>
<proteinExistence type="inferred from homology"/>
<evidence type="ECO:0008006" key="9">
    <source>
        <dbReference type="Google" id="ProtNLM"/>
    </source>
</evidence>
<reference evidence="7 8" key="1">
    <citation type="submission" date="2021-01" db="EMBL/GenBank/DDBJ databases">
        <title>Whole genome shotgun sequence of Actinoplanes couchii NBRC 106145.</title>
        <authorList>
            <person name="Komaki H."/>
            <person name="Tamura T."/>
        </authorList>
    </citation>
    <scope>NUCLEOTIDE SEQUENCE [LARGE SCALE GENOMIC DNA]</scope>
    <source>
        <strain evidence="7 8">NBRC 106145</strain>
    </source>
</reference>
<accession>A0ABQ3X0E0</accession>
<sequence>MKRTVLCAHLPVTIPPPPHDAFVTEPFDSGAPDRLSALRHIRRYNMKVMTIIACAERRSDVPTGVHCAYDRNMEAKAERLHLRLDTEQKALLEAASRASGASVSTFVLKAATDAAADVLADRRVFLLDEEAWQVFDEALQRPEQDVTGLRELMSRPTILDARPDAEGQ</sequence>
<protein>
    <recommendedName>
        <fullName evidence="9">DUF1778 domain-containing protein</fullName>
    </recommendedName>
</protein>
<dbReference type="PANTHER" id="PTHR35401">
    <property type="entry name" value="COPG FAMILY HELIX-TURN-HELIX PROTEIN-RELATED-RELATED"/>
    <property type="match status" value="1"/>
</dbReference>
<evidence type="ECO:0000256" key="4">
    <source>
        <dbReference type="ARBA" id="ARBA00023125"/>
    </source>
</evidence>
<dbReference type="SUPFAM" id="SSF47598">
    <property type="entry name" value="Ribbon-helix-helix"/>
    <property type="match status" value="1"/>
</dbReference>
<dbReference type="InterPro" id="IPR014795">
    <property type="entry name" value="TacA_1-like"/>
</dbReference>
<comment type="caution">
    <text evidence="7">The sequence shown here is derived from an EMBL/GenBank/DDBJ whole genome shotgun (WGS) entry which is preliminary data.</text>
</comment>
<dbReference type="Gene3D" id="1.20.5.780">
    <property type="entry name" value="Single helix bin"/>
    <property type="match status" value="1"/>
</dbReference>
<name>A0ABQ3X0E0_9ACTN</name>
<gene>
    <name evidence="7" type="ORF">Aco03nite_003760</name>
</gene>
<keyword evidence="2" id="KW-1277">Toxin-antitoxin system</keyword>
<evidence type="ECO:0000256" key="5">
    <source>
        <dbReference type="ARBA" id="ARBA00023163"/>
    </source>
</evidence>
<evidence type="ECO:0000256" key="2">
    <source>
        <dbReference type="ARBA" id="ARBA00022649"/>
    </source>
</evidence>
<evidence type="ECO:0000313" key="7">
    <source>
        <dbReference type="EMBL" id="GID51972.1"/>
    </source>
</evidence>
<keyword evidence="3" id="KW-0805">Transcription regulation</keyword>
<keyword evidence="5" id="KW-0804">Transcription</keyword>